<dbReference type="GO" id="GO:0009231">
    <property type="term" value="P:riboflavin biosynthetic process"/>
    <property type="evidence" value="ECO:0007669"/>
    <property type="project" value="TreeGrafter"/>
</dbReference>
<evidence type="ECO:0000256" key="1">
    <source>
        <dbReference type="ARBA" id="ARBA00001947"/>
    </source>
</evidence>
<dbReference type="InterPro" id="IPR024087">
    <property type="entry name" value="Creatininase-like_sf"/>
</dbReference>
<dbReference type="InterPro" id="IPR003785">
    <property type="entry name" value="Creatininase/forma_Hydrolase"/>
</dbReference>
<sequence>MLIESLTSEEFSLLREKIKGVIIPIGSVEAHGPHLPLATDLYTIYEISKKLVERIPFFVAPPIYYGLCRSTKDLPGTLSIRGETLKALLLDVMESLYRQGLSHFIILSGHAGGTHNGYLIDAAETFVEKYKDSNILVADIAKLIKEISGDLAISDRDSHAGDWETSLMLYLKPDTVKNLDSAFEDYPTFPKYKIVRDKILYWPSGIWGNPQRASLERGKVMVEKLIEVLVNLLKTL</sequence>
<organism evidence="6">
    <name type="scientific">Caldimicrobium thiodismutans</name>
    <dbReference type="NCBI Taxonomy" id="1653476"/>
    <lineage>
        <taxon>Bacteria</taxon>
        <taxon>Pseudomonadati</taxon>
        <taxon>Thermodesulfobacteriota</taxon>
        <taxon>Thermodesulfobacteria</taxon>
        <taxon>Thermodesulfobacteriales</taxon>
        <taxon>Thermodesulfobacteriaceae</taxon>
        <taxon>Caldimicrobium</taxon>
    </lineage>
</organism>
<dbReference type="GO" id="GO:0046872">
    <property type="term" value="F:metal ion binding"/>
    <property type="evidence" value="ECO:0007669"/>
    <property type="project" value="UniProtKB-KW"/>
</dbReference>
<dbReference type="GO" id="GO:0016811">
    <property type="term" value="F:hydrolase activity, acting on carbon-nitrogen (but not peptide) bonds, in linear amides"/>
    <property type="evidence" value="ECO:0007669"/>
    <property type="project" value="TreeGrafter"/>
</dbReference>
<comment type="similarity">
    <text evidence="5">Belongs to the creatininase superfamily.</text>
</comment>
<evidence type="ECO:0000256" key="4">
    <source>
        <dbReference type="ARBA" id="ARBA00022833"/>
    </source>
</evidence>
<evidence type="ECO:0000256" key="2">
    <source>
        <dbReference type="ARBA" id="ARBA00022723"/>
    </source>
</evidence>
<protein>
    <submittedName>
        <fullName evidence="6">Creatininase family protein</fullName>
    </submittedName>
</protein>
<evidence type="ECO:0000256" key="5">
    <source>
        <dbReference type="ARBA" id="ARBA00024029"/>
    </source>
</evidence>
<dbReference type="PANTHER" id="PTHR35005">
    <property type="entry name" value="3-DEHYDRO-SCYLLO-INOSOSE HYDROLASE"/>
    <property type="match status" value="1"/>
</dbReference>
<keyword evidence="3" id="KW-0378">Hydrolase</keyword>
<accession>A0A832LVK4</accession>
<keyword evidence="4" id="KW-0862">Zinc</keyword>
<comment type="caution">
    <text evidence="6">The sequence shown here is derived from an EMBL/GenBank/DDBJ whole genome shotgun (WGS) entry which is preliminary data.</text>
</comment>
<reference evidence="6" key="1">
    <citation type="journal article" date="2020" name="mSystems">
        <title>Genome- and Community-Level Interaction Insights into Carbon Utilization and Element Cycling Functions of Hydrothermarchaeota in Hydrothermal Sediment.</title>
        <authorList>
            <person name="Zhou Z."/>
            <person name="Liu Y."/>
            <person name="Xu W."/>
            <person name="Pan J."/>
            <person name="Luo Z.H."/>
            <person name="Li M."/>
        </authorList>
    </citation>
    <scope>NUCLEOTIDE SEQUENCE [LARGE SCALE GENOMIC DNA]</scope>
    <source>
        <strain evidence="6">SpSt-605</strain>
    </source>
</reference>
<keyword evidence="2" id="KW-0479">Metal-binding</keyword>
<evidence type="ECO:0000256" key="3">
    <source>
        <dbReference type="ARBA" id="ARBA00022801"/>
    </source>
</evidence>
<gene>
    <name evidence="6" type="ORF">ENT73_03320</name>
</gene>
<dbReference type="Pfam" id="PF02633">
    <property type="entry name" value="Creatininase"/>
    <property type="match status" value="1"/>
</dbReference>
<evidence type="ECO:0000313" key="6">
    <source>
        <dbReference type="EMBL" id="HGV55103.1"/>
    </source>
</evidence>
<dbReference type="PANTHER" id="PTHR35005:SF1">
    <property type="entry name" value="2-AMINO-5-FORMYLAMINO-6-RIBOSYLAMINOPYRIMIDIN-4(3H)-ONE 5'-MONOPHOSPHATE DEFORMYLASE"/>
    <property type="match status" value="1"/>
</dbReference>
<name>A0A832LVK4_9BACT</name>
<dbReference type="SUPFAM" id="SSF102215">
    <property type="entry name" value="Creatininase"/>
    <property type="match status" value="1"/>
</dbReference>
<dbReference type="EMBL" id="DSZU01000056">
    <property type="protein sequence ID" value="HGV55103.1"/>
    <property type="molecule type" value="Genomic_DNA"/>
</dbReference>
<comment type="cofactor">
    <cofactor evidence="1">
        <name>Zn(2+)</name>
        <dbReference type="ChEBI" id="CHEBI:29105"/>
    </cofactor>
</comment>
<proteinExistence type="inferred from homology"/>
<dbReference type="AlphaFoldDB" id="A0A832LVK4"/>
<dbReference type="Gene3D" id="3.40.50.10310">
    <property type="entry name" value="Creatininase"/>
    <property type="match status" value="1"/>
</dbReference>